<gene>
    <name evidence="1" type="ORF">EWV45_09445</name>
</gene>
<dbReference type="EMBL" id="SFAM01000081">
    <property type="protein sequence ID" value="TRV12406.1"/>
    <property type="molecule type" value="Genomic_DNA"/>
</dbReference>
<organism evidence="1 2">
    <name type="scientific">Microcystis flos-aquae Mf_QC_C_20070823_S10D</name>
    <dbReference type="NCBI Taxonomy" id="2486236"/>
    <lineage>
        <taxon>Bacteria</taxon>
        <taxon>Bacillati</taxon>
        <taxon>Cyanobacteriota</taxon>
        <taxon>Cyanophyceae</taxon>
        <taxon>Oscillatoriophycideae</taxon>
        <taxon>Chroococcales</taxon>
        <taxon>Microcystaceae</taxon>
        <taxon>Microcystis</taxon>
    </lineage>
</organism>
<evidence type="ECO:0000313" key="1">
    <source>
        <dbReference type="EMBL" id="TRV12406.1"/>
    </source>
</evidence>
<sequence>METGFGREISVRPRVRQKLTRRFDRLTVRSTELAERPKSERVWGFTHFPVVNYLIFREKVPKFSPQ</sequence>
<protein>
    <submittedName>
        <fullName evidence="1">Uncharacterized protein</fullName>
    </submittedName>
</protein>
<dbReference type="Proteomes" id="UP000315868">
    <property type="component" value="Unassembled WGS sequence"/>
</dbReference>
<comment type="caution">
    <text evidence="1">The sequence shown here is derived from an EMBL/GenBank/DDBJ whole genome shotgun (WGS) entry which is preliminary data.</text>
</comment>
<evidence type="ECO:0000313" key="2">
    <source>
        <dbReference type="Proteomes" id="UP000315868"/>
    </source>
</evidence>
<reference evidence="1 2" key="1">
    <citation type="submission" date="2019-01" db="EMBL/GenBank/DDBJ databases">
        <title>Coherence of Microcystis species and biogeography revealed through population genomics.</title>
        <authorList>
            <person name="Perez-Carrascal O.M."/>
            <person name="Terrat Y."/>
            <person name="Giani A."/>
            <person name="Fortin N."/>
            <person name="Tromas N."/>
            <person name="Shapiro B.J."/>
        </authorList>
    </citation>
    <scope>NUCLEOTIDE SEQUENCE [LARGE SCALE GENOMIC DNA]</scope>
    <source>
        <strain evidence="1">Mf_QC_C_20070823_S10D</strain>
    </source>
</reference>
<dbReference type="AlphaFoldDB" id="A0A552KWQ5"/>
<proteinExistence type="predicted"/>
<name>A0A552KWQ5_9CHRO</name>
<accession>A0A552KWQ5</accession>